<evidence type="ECO:0000313" key="2">
    <source>
        <dbReference type="EMBL" id="GJS95945.1"/>
    </source>
</evidence>
<keyword evidence="3" id="KW-1185">Reference proteome</keyword>
<comment type="caution">
    <text evidence="2">The sequence shown here is derived from an EMBL/GenBank/DDBJ whole genome shotgun (WGS) entry which is preliminary data.</text>
</comment>
<reference evidence="2" key="2">
    <citation type="submission" date="2022-01" db="EMBL/GenBank/DDBJ databases">
        <authorList>
            <person name="Yamashiro T."/>
            <person name="Shiraishi A."/>
            <person name="Satake H."/>
            <person name="Nakayama K."/>
        </authorList>
    </citation>
    <scope>NUCLEOTIDE SEQUENCE</scope>
</reference>
<organism evidence="2 3">
    <name type="scientific">Tanacetum coccineum</name>
    <dbReference type="NCBI Taxonomy" id="301880"/>
    <lineage>
        <taxon>Eukaryota</taxon>
        <taxon>Viridiplantae</taxon>
        <taxon>Streptophyta</taxon>
        <taxon>Embryophyta</taxon>
        <taxon>Tracheophyta</taxon>
        <taxon>Spermatophyta</taxon>
        <taxon>Magnoliopsida</taxon>
        <taxon>eudicotyledons</taxon>
        <taxon>Gunneridae</taxon>
        <taxon>Pentapetalae</taxon>
        <taxon>asterids</taxon>
        <taxon>campanulids</taxon>
        <taxon>Asterales</taxon>
        <taxon>Asteraceae</taxon>
        <taxon>Asteroideae</taxon>
        <taxon>Anthemideae</taxon>
        <taxon>Anthemidinae</taxon>
        <taxon>Tanacetum</taxon>
    </lineage>
</organism>
<proteinExistence type="predicted"/>
<protein>
    <submittedName>
        <fullName evidence="2">Uncharacterized protein</fullName>
    </submittedName>
</protein>
<feature type="compositionally biased region" description="Basic and acidic residues" evidence="1">
    <location>
        <begin position="199"/>
        <end position="209"/>
    </location>
</feature>
<evidence type="ECO:0000256" key="1">
    <source>
        <dbReference type="SAM" id="MobiDB-lite"/>
    </source>
</evidence>
<gene>
    <name evidence="2" type="ORF">Tco_0802913</name>
</gene>
<feature type="compositionally biased region" description="Low complexity" evidence="1">
    <location>
        <begin position="240"/>
        <end position="256"/>
    </location>
</feature>
<dbReference type="Proteomes" id="UP001151760">
    <property type="component" value="Unassembled WGS sequence"/>
</dbReference>
<feature type="compositionally biased region" description="Basic and acidic residues" evidence="1">
    <location>
        <begin position="223"/>
        <end position="239"/>
    </location>
</feature>
<evidence type="ECO:0000313" key="3">
    <source>
        <dbReference type="Proteomes" id="UP001151760"/>
    </source>
</evidence>
<reference evidence="2" key="1">
    <citation type="journal article" date="2022" name="Int. J. Mol. Sci.">
        <title>Draft Genome of Tanacetum Coccineum: Genomic Comparison of Closely Related Tanacetum-Family Plants.</title>
        <authorList>
            <person name="Yamashiro T."/>
            <person name="Shiraishi A."/>
            <person name="Nakayama K."/>
            <person name="Satake H."/>
        </authorList>
    </citation>
    <scope>NUCLEOTIDE SEQUENCE</scope>
</reference>
<name>A0ABQ5A113_9ASTR</name>
<accession>A0ABQ5A113</accession>
<sequence>MLDNIKQSYSVSSDFASKFLMLDNVPPMVDEVASLMNVKNRQEESSTQAPSLFTVPEMAIPETSTTHAITKAQEERKLYIDVVKKSVKDIIKDEVKRLLPQIQPKEVSDFATHVIQSTINESLKNLFLAKSSSQHKSTYEAAESLTEFKLKKILLDKMERNESYKTAPKHKELYEGLVKSYNLDKYLFLSYGKAYSLKRDHEDKDKDEDPSAGSDRGLKKQKMSKDAEPLKGLKSKESKTSSSKGTKSQPKSSGKSVQAEEPVFETADTEIPQDQRGDTEDQPNVEATLMDDWFKKPNKPPTPDCVWNDGKSIDSRPPQKWITNIAKAR</sequence>
<feature type="region of interest" description="Disordered" evidence="1">
    <location>
        <begin position="199"/>
        <end position="317"/>
    </location>
</feature>
<dbReference type="EMBL" id="BQNB010011848">
    <property type="protein sequence ID" value="GJS95945.1"/>
    <property type="molecule type" value="Genomic_DNA"/>
</dbReference>